<organism evidence="11 12">
    <name type="scientific">Histidinibacterium lentulum</name>
    <dbReference type="NCBI Taxonomy" id="2480588"/>
    <lineage>
        <taxon>Bacteria</taxon>
        <taxon>Pseudomonadati</taxon>
        <taxon>Pseudomonadota</taxon>
        <taxon>Alphaproteobacteria</taxon>
        <taxon>Rhodobacterales</taxon>
        <taxon>Paracoccaceae</taxon>
        <taxon>Histidinibacterium</taxon>
    </lineage>
</organism>
<dbReference type="CDD" id="cd18773">
    <property type="entry name" value="PDC1_HK_sensor"/>
    <property type="match status" value="1"/>
</dbReference>
<keyword evidence="7" id="KW-0067">ATP-binding</keyword>
<keyword evidence="5" id="KW-0547">Nucleotide-binding</keyword>
<keyword evidence="9" id="KW-0812">Transmembrane</keyword>
<evidence type="ECO:0000256" key="8">
    <source>
        <dbReference type="PROSITE-ProRule" id="PRU00023"/>
    </source>
</evidence>
<dbReference type="OrthoDB" id="9767435at2"/>
<accession>A0A3N2QYL7</accession>
<feature type="transmembrane region" description="Helical" evidence="9">
    <location>
        <begin position="20"/>
        <end position="39"/>
    </location>
</feature>
<keyword evidence="3" id="KW-0597">Phosphoprotein</keyword>
<feature type="transmembrane region" description="Helical" evidence="9">
    <location>
        <begin position="288"/>
        <end position="309"/>
    </location>
</feature>
<evidence type="ECO:0000256" key="1">
    <source>
        <dbReference type="ARBA" id="ARBA00000085"/>
    </source>
</evidence>
<evidence type="ECO:0000259" key="10">
    <source>
        <dbReference type="Pfam" id="PF07568"/>
    </source>
</evidence>
<comment type="catalytic activity">
    <reaction evidence="1">
        <text>ATP + protein L-histidine = ADP + protein N-phospho-L-histidine.</text>
        <dbReference type="EC" id="2.7.13.3"/>
    </reaction>
</comment>
<feature type="repeat" description="ANK" evidence="8">
    <location>
        <begin position="492"/>
        <end position="524"/>
    </location>
</feature>
<dbReference type="GO" id="GO:0004673">
    <property type="term" value="F:protein histidine kinase activity"/>
    <property type="evidence" value="ECO:0007669"/>
    <property type="project" value="UniProtKB-EC"/>
</dbReference>
<feature type="domain" description="Signal transduction histidine kinase subgroup 2 dimerisation and phosphoacceptor" evidence="10">
    <location>
        <begin position="380"/>
        <end position="449"/>
    </location>
</feature>
<gene>
    <name evidence="11" type="ORF">EAT49_13720</name>
</gene>
<dbReference type="InterPro" id="IPR011495">
    <property type="entry name" value="Sig_transdc_His_kin_sub2_dim/P"/>
</dbReference>
<evidence type="ECO:0000256" key="4">
    <source>
        <dbReference type="ARBA" id="ARBA00022679"/>
    </source>
</evidence>
<evidence type="ECO:0000256" key="5">
    <source>
        <dbReference type="ARBA" id="ARBA00022741"/>
    </source>
</evidence>
<evidence type="ECO:0000313" key="12">
    <source>
        <dbReference type="Proteomes" id="UP000268016"/>
    </source>
</evidence>
<dbReference type="EC" id="2.7.13.3" evidence="2"/>
<keyword evidence="4" id="KW-0808">Transferase</keyword>
<comment type="caution">
    <text evidence="11">The sequence shown here is derived from an EMBL/GenBank/DDBJ whole genome shotgun (WGS) entry which is preliminary data.</text>
</comment>
<dbReference type="GO" id="GO:0005524">
    <property type="term" value="F:ATP binding"/>
    <property type="evidence" value="ECO:0007669"/>
    <property type="project" value="UniProtKB-KW"/>
</dbReference>
<evidence type="ECO:0000256" key="9">
    <source>
        <dbReference type="SAM" id="Phobius"/>
    </source>
</evidence>
<keyword evidence="12" id="KW-1185">Reference proteome</keyword>
<dbReference type="Proteomes" id="UP000268016">
    <property type="component" value="Unassembled WGS sequence"/>
</dbReference>
<keyword evidence="8" id="KW-0040">ANK repeat</keyword>
<dbReference type="RefSeq" id="WP_148078739.1">
    <property type="nucleotide sequence ID" value="NZ_ML119086.1"/>
</dbReference>
<protein>
    <recommendedName>
        <fullName evidence="2">histidine kinase</fullName>
        <ecNumber evidence="2">2.7.13.3</ecNumber>
    </recommendedName>
</protein>
<dbReference type="Gene3D" id="3.30.450.20">
    <property type="entry name" value="PAS domain"/>
    <property type="match status" value="2"/>
</dbReference>
<evidence type="ECO:0000256" key="2">
    <source>
        <dbReference type="ARBA" id="ARBA00012438"/>
    </source>
</evidence>
<keyword evidence="9" id="KW-0472">Membrane</keyword>
<dbReference type="AlphaFoldDB" id="A0A3N2QYL7"/>
<evidence type="ECO:0000256" key="3">
    <source>
        <dbReference type="ARBA" id="ARBA00022553"/>
    </source>
</evidence>
<evidence type="ECO:0000256" key="7">
    <source>
        <dbReference type="ARBA" id="ARBA00022840"/>
    </source>
</evidence>
<dbReference type="PANTHER" id="PTHR41523:SF8">
    <property type="entry name" value="ETHYLENE RESPONSE SENSOR PROTEIN"/>
    <property type="match status" value="1"/>
</dbReference>
<dbReference type="PROSITE" id="PS50088">
    <property type="entry name" value="ANK_REPEAT"/>
    <property type="match status" value="1"/>
</dbReference>
<keyword evidence="9" id="KW-1133">Transmembrane helix</keyword>
<dbReference type="Pfam" id="PF07568">
    <property type="entry name" value="HisKA_2"/>
    <property type="match status" value="1"/>
</dbReference>
<sequence>MIPDTAEGGGREARGLTFRVIAFLTIALLPLGLIAVIQTQEYQREALRRSELAFLALTERAAAAEAEVVAGAIGAAQTLAGLAPGILGDTEGCNDALRRMIENDPQFSFVGFIPPDGHIACSTADGALTLPMTPERLEFLENPRRLISSNQRGPVSEDWVVIISEPVFDAGRYLGAISISIPNTVLASASGSRRPENLIAEDPLEMITFNRRGQILSTLSGEPQPPEALMPRQELTALFPEAPSAFTGESRGGDMQTYTVTPVVPGEVYVLGVWEPELPRLGRLPTPVAAVLFPLLMWGASLLVASIAMHRLVLVHVQALRSKMRSFGRSRQLDVAPPQAGTPAEFREMDAEFVAMAESVLRDEAQLEDAVREKNILLKEIHHRVKNNLQLLSSITSMKRRRADSPEARAVLRALQDRILSLAAIHRNLYLSKDMSAVEAGRLIQDIAAQHGVLPGQSRLRMVLEPVVLVPQQAVPLSLLVAEALGGGNTADDATPVEIALTQDDERMVTLLLETGPPAHATDESDATIGENLIVAFADQLGGTLDRQLLDTGRCRITLTFRALDTVPDALDY</sequence>
<evidence type="ECO:0000313" key="11">
    <source>
        <dbReference type="EMBL" id="ROU00301.1"/>
    </source>
</evidence>
<keyword evidence="6 11" id="KW-0418">Kinase</keyword>
<reference evidence="11 12" key="1">
    <citation type="submission" date="2018-10" db="EMBL/GenBank/DDBJ databases">
        <title>Histidinibacterium lentulum gen. nov., sp. nov., a marine bacterium from the culture broth of Picochlorum sp. 122.</title>
        <authorList>
            <person name="Wang G."/>
        </authorList>
    </citation>
    <scope>NUCLEOTIDE SEQUENCE [LARGE SCALE GENOMIC DNA]</scope>
    <source>
        <strain evidence="11 12">B17</strain>
    </source>
</reference>
<name>A0A3N2QYL7_9RHOB</name>
<proteinExistence type="predicted"/>
<dbReference type="PANTHER" id="PTHR41523">
    <property type="entry name" value="TWO-COMPONENT SYSTEM SENSOR PROTEIN"/>
    <property type="match status" value="1"/>
</dbReference>
<dbReference type="EMBL" id="RDRB01000006">
    <property type="protein sequence ID" value="ROU00301.1"/>
    <property type="molecule type" value="Genomic_DNA"/>
</dbReference>
<dbReference type="InterPro" id="IPR002110">
    <property type="entry name" value="Ankyrin_rpt"/>
</dbReference>
<evidence type="ECO:0000256" key="6">
    <source>
        <dbReference type="ARBA" id="ARBA00022777"/>
    </source>
</evidence>